<accession>F7YTV4</accession>
<feature type="domain" description="Transcriptional regulator DauR-like HTH" evidence="2">
    <location>
        <begin position="152"/>
        <end position="212"/>
    </location>
</feature>
<evidence type="ECO:0000313" key="4">
    <source>
        <dbReference type="Proteomes" id="UP000006804"/>
    </source>
</evidence>
<dbReference type="PATRIC" id="fig|688269.3.peg.1376"/>
<evidence type="ECO:0000259" key="1">
    <source>
        <dbReference type="Pfam" id="PF08348"/>
    </source>
</evidence>
<dbReference type="OrthoDB" id="9796595at2"/>
<dbReference type="Pfam" id="PF08348">
    <property type="entry name" value="PAS_6"/>
    <property type="match status" value="1"/>
</dbReference>
<dbReference type="KEGG" id="tta:Theth_1337"/>
<organism evidence="3 4">
    <name type="scientific">Pseudothermotoga thermarum DSM 5069</name>
    <dbReference type="NCBI Taxonomy" id="688269"/>
    <lineage>
        <taxon>Bacteria</taxon>
        <taxon>Thermotogati</taxon>
        <taxon>Thermotogota</taxon>
        <taxon>Thermotogae</taxon>
        <taxon>Thermotogales</taxon>
        <taxon>Thermotogaceae</taxon>
        <taxon>Pseudothermotoga</taxon>
    </lineage>
</organism>
<dbReference type="RefSeq" id="WP_013932617.1">
    <property type="nucleotide sequence ID" value="NC_015707.1"/>
</dbReference>
<dbReference type="HOGENOM" id="CLU_080179_2_0_0"/>
<dbReference type="Pfam" id="PF13309">
    <property type="entry name" value="HTH_22"/>
    <property type="match status" value="1"/>
</dbReference>
<dbReference type="eggNOG" id="COG2964">
    <property type="taxonomic scope" value="Bacteria"/>
</dbReference>
<dbReference type="Proteomes" id="UP000006804">
    <property type="component" value="Chromosome"/>
</dbReference>
<proteinExistence type="predicted"/>
<dbReference type="InterPro" id="IPR039446">
    <property type="entry name" value="DauR-like"/>
</dbReference>
<dbReference type="InterPro" id="IPR013559">
    <property type="entry name" value="YheO"/>
</dbReference>
<keyword evidence="4" id="KW-1185">Reference proteome</keyword>
<protein>
    <submittedName>
        <fullName evidence="3">YheO-like domain-containing protein</fullName>
    </submittedName>
</protein>
<reference evidence="3 4" key="1">
    <citation type="submission" date="2010-11" db="EMBL/GenBank/DDBJ databases">
        <title>The complete genome of Thermotoga thermarum DSM 5069.</title>
        <authorList>
            <consortium name="US DOE Joint Genome Institute (JGI-PGF)"/>
            <person name="Lucas S."/>
            <person name="Copeland A."/>
            <person name="Lapidus A."/>
            <person name="Bruce D."/>
            <person name="Goodwin L."/>
            <person name="Pitluck S."/>
            <person name="Kyrpides N."/>
            <person name="Mavromatis K."/>
            <person name="Ivanova N."/>
            <person name="Zeytun A."/>
            <person name="Brettin T."/>
            <person name="Detter J.C."/>
            <person name="Tapia R."/>
            <person name="Han C."/>
            <person name="Land M."/>
            <person name="Hauser L."/>
            <person name="Markowitz V."/>
            <person name="Cheng J.-F."/>
            <person name="Hugenholtz P."/>
            <person name="Woyke T."/>
            <person name="Wu D."/>
            <person name="Spring S."/>
            <person name="Schroeder M."/>
            <person name="Brambilla E."/>
            <person name="Klenk H.-P."/>
            <person name="Eisen J.A."/>
        </authorList>
    </citation>
    <scope>NUCLEOTIDE SEQUENCE [LARGE SCALE GENOMIC DNA]</scope>
    <source>
        <strain evidence="3 4">DSM 5069</strain>
    </source>
</reference>
<evidence type="ECO:0000313" key="3">
    <source>
        <dbReference type="EMBL" id="AEH51401.1"/>
    </source>
</evidence>
<dbReference type="InterPro" id="IPR039445">
    <property type="entry name" value="DauR-like_HTH"/>
</dbReference>
<dbReference type="PANTHER" id="PTHR35568:SF1">
    <property type="entry name" value="TRANSCRIPTIONAL REGULATOR DAUR"/>
    <property type="match status" value="1"/>
</dbReference>
<dbReference type="STRING" id="688269.Theth_1337"/>
<feature type="domain" description="YheO-like" evidence="1">
    <location>
        <begin position="8"/>
        <end position="121"/>
    </location>
</feature>
<sequence length="222" mass="24940" precursor="true">MRKVHPLLKPLIPITKGLAAMLGPDYEIVLHDVSDPEHSVIAIENGHVTGRTVGSPLTDFGLYLLKSPKFKDVDYIANYMTTTSDGRILKSTTIFIRDESGKIIGFLCINFDTTKLSICKQMIDQALTFQTLEELTGAEHESFAKKVDELLLEVIDEVKKKTGKPLRFATKEEKIEVIRKLDEKGFFLLKGAVEALAKEMGNSKFTIYAYLREARSKKNAML</sequence>
<name>F7YTV4_9THEM</name>
<dbReference type="AlphaFoldDB" id="F7YTV4"/>
<gene>
    <name evidence="3" type="ORF">Theth_1337</name>
</gene>
<evidence type="ECO:0000259" key="2">
    <source>
        <dbReference type="Pfam" id="PF13309"/>
    </source>
</evidence>
<dbReference type="EMBL" id="CP002351">
    <property type="protein sequence ID" value="AEH51401.1"/>
    <property type="molecule type" value="Genomic_DNA"/>
</dbReference>
<dbReference type="PANTHER" id="PTHR35568">
    <property type="entry name" value="TRANSCRIPTIONAL REGULATOR DAUR"/>
    <property type="match status" value="1"/>
</dbReference>